<dbReference type="InterPro" id="IPR050185">
    <property type="entry name" value="Ub_carboxyl-term_hydrolase"/>
</dbReference>
<feature type="region of interest" description="Disordered" evidence="2">
    <location>
        <begin position="272"/>
        <end position="406"/>
    </location>
</feature>
<dbReference type="InterPro" id="IPR028889">
    <property type="entry name" value="USP"/>
</dbReference>
<sequence>MSAAAPFPPPGPSGSAMNGYHPGARPGGDDWRLSDGAPSPPISQISASASEHINDMKSFPIARLLEVGRSHFTKASIRVSSRGGLAATYWDYMVAYLIVVEAIPRHRDYYDRIKNSRSGLHRDYKELSKDVQTDQDRFMRIKDMIVNENKRMGVHSDSVQNLSRPSSTSSQYTTHTNTSNSGSRLSNGSLPRQRDDELMLPDVPNTAPTGRVSPVGPSESPRRKPQVHPKPQALHGRALHQSIPSTNGATTPTDLAERFAKLRGTAAPIDTSNAAAEYGAPATMPSPSDYHTSSRPTGPRDMPPLPPPNHAPPRLPKLPLNTQMASSLPKAPSPTYSPARNMALPPSISAPRSSARSIVGTGGRSNSLASSVSAHPPGSNNDSNSYFPRQEGQPPHTERRKSINKPLELQVPAEKLYDYIRMFNVLLIDVRSREEFDSGHIPVHAIICIEPTALQDGLSADQLHDRLVLSPDDEQALYTRRDDFDLVVYYDESTKTNSFLQKHTRNEHESALKRLYDTLYEFNAEKPLKRPPIFLMGGIDAWTDLVGAQALATSTTATLAAGQSRSTRPLRRAPAVSHGGRAHLQKRRMREYTPMDPEEERKWMEEARRGRAVFEEAPAEDEEDAASAMFRTTEDFLRRYPEVDVEQQSMVYPPPRPPGPPQYPAPPIPVAPSRPAPSVSRVSYSGVHERQNTPQGRAPQLSMYVSSRHGQYRLHRTGLINFGVTCYMNSVIQCLSANMDLTNVFLTGSYTGSLQRNNWKGSKGLLTEAYATLLSNLYKGDVGALRPSTFRKLGGYFNSQWGVDQQQDAKEYLEFVLDYMHEDLNITWDKPPLKQLTEVEEQKREKLPRPYAARIEWNRYLHREHSYIGQLFAGQHASRLQCTTCGFTSTTYEAFWSISVEIPRTGTADIRDCLRSYCSTERLDGDDIWRCPRCKKDREANKTLTITRAPNYLTIHFKRFRASKTEGPHKVRTPIEFPLQGLDLGPFVNPPITADEEAQVFAYNARDGETQLSHLKQDLAMSPPYLYNAYAVIWHIGGNVSSGHYIALVKDKSKGCWRSFNDDKITDIEPGRLAPENRLQNERAYIVFYEREQVAGGV</sequence>
<dbReference type="InterPro" id="IPR038765">
    <property type="entry name" value="Papain-like_cys_pep_sf"/>
</dbReference>
<dbReference type="EMBL" id="ML996176">
    <property type="protein sequence ID" value="KAF2732497.1"/>
    <property type="molecule type" value="Genomic_DNA"/>
</dbReference>
<feature type="compositionally biased region" description="Pro residues" evidence="2">
    <location>
        <begin position="301"/>
        <end position="316"/>
    </location>
</feature>
<dbReference type="AlphaFoldDB" id="A0A9P4QRK1"/>
<dbReference type="PROSITE" id="PS50206">
    <property type="entry name" value="RHODANESE_3"/>
    <property type="match status" value="1"/>
</dbReference>
<reference evidence="5" key="1">
    <citation type="journal article" date="2020" name="Stud. Mycol.">
        <title>101 Dothideomycetes genomes: a test case for predicting lifestyles and emergence of pathogens.</title>
        <authorList>
            <person name="Haridas S."/>
            <person name="Albert R."/>
            <person name="Binder M."/>
            <person name="Bloem J."/>
            <person name="Labutti K."/>
            <person name="Salamov A."/>
            <person name="Andreopoulos B."/>
            <person name="Baker S."/>
            <person name="Barry K."/>
            <person name="Bills G."/>
            <person name="Bluhm B."/>
            <person name="Cannon C."/>
            <person name="Castanera R."/>
            <person name="Culley D."/>
            <person name="Daum C."/>
            <person name="Ezra D."/>
            <person name="Gonzalez J."/>
            <person name="Henrissat B."/>
            <person name="Kuo A."/>
            <person name="Liang C."/>
            <person name="Lipzen A."/>
            <person name="Lutzoni F."/>
            <person name="Magnuson J."/>
            <person name="Mondo S."/>
            <person name="Nolan M."/>
            <person name="Ohm R."/>
            <person name="Pangilinan J."/>
            <person name="Park H.-J."/>
            <person name="Ramirez L."/>
            <person name="Alfaro M."/>
            <person name="Sun H."/>
            <person name="Tritt A."/>
            <person name="Yoshinaga Y."/>
            <person name="Zwiers L.-H."/>
            <person name="Turgeon B."/>
            <person name="Goodwin S."/>
            <person name="Spatafora J."/>
            <person name="Crous P."/>
            <person name="Grigoriev I."/>
        </authorList>
    </citation>
    <scope>NUCLEOTIDE SEQUENCE</scope>
    <source>
        <strain evidence="5">CBS 125425</strain>
    </source>
</reference>
<feature type="compositionally biased region" description="Polar residues" evidence="2">
    <location>
        <begin position="364"/>
        <end position="387"/>
    </location>
</feature>
<comment type="caution">
    <text evidence="5">The sequence shown here is derived from an EMBL/GenBank/DDBJ whole genome shotgun (WGS) entry which is preliminary data.</text>
</comment>
<feature type="domain" description="USP" evidence="4">
    <location>
        <begin position="717"/>
        <end position="1092"/>
    </location>
</feature>
<dbReference type="Pfam" id="PF00443">
    <property type="entry name" value="UCH"/>
    <property type="match status" value="1"/>
</dbReference>
<name>A0A9P4QRK1_9PLEO</name>
<evidence type="ECO:0000313" key="6">
    <source>
        <dbReference type="Proteomes" id="UP000799444"/>
    </source>
</evidence>
<proteinExistence type="inferred from homology"/>
<dbReference type="InterPro" id="IPR001763">
    <property type="entry name" value="Rhodanese-like_dom"/>
</dbReference>
<feature type="compositionally biased region" description="Low complexity" evidence="2">
    <location>
        <begin position="345"/>
        <end position="358"/>
    </location>
</feature>
<gene>
    <name evidence="5" type="ORF">EJ04DRAFT_513859</name>
</gene>
<evidence type="ECO:0000256" key="1">
    <source>
        <dbReference type="ARBA" id="ARBA00009085"/>
    </source>
</evidence>
<feature type="compositionally biased region" description="Polar residues" evidence="2">
    <location>
        <begin position="157"/>
        <end position="178"/>
    </location>
</feature>
<accession>A0A9P4QRK1</accession>
<dbReference type="PANTHER" id="PTHR21646">
    <property type="entry name" value="UBIQUITIN CARBOXYL-TERMINAL HYDROLASE"/>
    <property type="match status" value="1"/>
</dbReference>
<dbReference type="Pfam" id="PF00581">
    <property type="entry name" value="Rhodanese"/>
    <property type="match status" value="1"/>
</dbReference>
<dbReference type="Gene3D" id="3.90.70.10">
    <property type="entry name" value="Cysteine proteinases"/>
    <property type="match status" value="1"/>
</dbReference>
<feature type="region of interest" description="Disordered" evidence="2">
    <location>
        <begin position="149"/>
        <end position="252"/>
    </location>
</feature>
<dbReference type="GO" id="GO:0004843">
    <property type="term" value="F:cysteine-type deubiquitinase activity"/>
    <property type="evidence" value="ECO:0007669"/>
    <property type="project" value="InterPro"/>
</dbReference>
<organism evidence="5 6">
    <name type="scientific">Polyplosphaeria fusca</name>
    <dbReference type="NCBI Taxonomy" id="682080"/>
    <lineage>
        <taxon>Eukaryota</taxon>
        <taxon>Fungi</taxon>
        <taxon>Dikarya</taxon>
        <taxon>Ascomycota</taxon>
        <taxon>Pezizomycotina</taxon>
        <taxon>Dothideomycetes</taxon>
        <taxon>Pleosporomycetidae</taxon>
        <taxon>Pleosporales</taxon>
        <taxon>Tetraplosphaeriaceae</taxon>
        <taxon>Polyplosphaeria</taxon>
    </lineage>
</organism>
<dbReference type="PROSITE" id="PS50235">
    <property type="entry name" value="USP_3"/>
    <property type="match status" value="1"/>
</dbReference>
<dbReference type="CDD" id="cd00158">
    <property type="entry name" value="RHOD"/>
    <property type="match status" value="1"/>
</dbReference>
<keyword evidence="6" id="KW-1185">Reference proteome</keyword>
<dbReference type="SMART" id="SM00450">
    <property type="entry name" value="RHOD"/>
    <property type="match status" value="1"/>
</dbReference>
<dbReference type="OrthoDB" id="292964at2759"/>
<dbReference type="InterPro" id="IPR001394">
    <property type="entry name" value="Peptidase_C19_UCH"/>
</dbReference>
<feature type="compositionally biased region" description="Polar residues" evidence="2">
    <location>
        <begin position="285"/>
        <end position="296"/>
    </location>
</feature>
<feature type="region of interest" description="Disordered" evidence="2">
    <location>
        <begin position="1"/>
        <end position="45"/>
    </location>
</feature>
<protein>
    <submittedName>
        <fullName evidence="5">Cysteine proteinase</fullName>
    </submittedName>
</protein>
<evidence type="ECO:0000259" key="4">
    <source>
        <dbReference type="PROSITE" id="PS50235"/>
    </source>
</evidence>
<feature type="region of interest" description="Disordered" evidence="2">
    <location>
        <begin position="559"/>
        <end position="585"/>
    </location>
</feature>
<dbReference type="SUPFAM" id="SSF52821">
    <property type="entry name" value="Rhodanese/Cell cycle control phosphatase"/>
    <property type="match status" value="1"/>
</dbReference>
<dbReference type="InterPro" id="IPR036873">
    <property type="entry name" value="Rhodanese-like_dom_sf"/>
</dbReference>
<feature type="compositionally biased region" description="Low complexity" evidence="2">
    <location>
        <begin position="179"/>
        <end position="191"/>
    </location>
</feature>
<dbReference type="GO" id="GO:0016579">
    <property type="term" value="P:protein deubiquitination"/>
    <property type="evidence" value="ECO:0007669"/>
    <property type="project" value="InterPro"/>
</dbReference>
<dbReference type="CDD" id="cd02674">
    <property type="entry name" value="Peptidase_C19R"/>
    <property type="match status" value="1"/>
</dbReference>
<evidence type="ECO:0000313" key="5">
    <source>
        <dbReference type="EMBL" id="KAF2732497.1"/>
    </source>
</evidence>
<evidence type="ECO:0000256" key="2">
    <source>
        <dbReference type="SAM" id="MobiDB-lite"/>
    </source>
</evidence>
<dbReference type="PANTHER" id="PTHR21646:SF23">
    <property type="entry name" value="UBIQUITIN CARBOXYL-TERMINAL HYDROLASE USP2"/>
    <property type="match status" value="1"/>
</dbReference>
<evidence type="ECO:0000259" key="3">
    <source>
        <dbReference type="PROSITE" id="PS50206"/>
    </source>
</evidence>
<dbReference type="SUPFAM" id="SSF54001">
    <property type="entry name" value="Cysteine proteinases"/>
    <property type="match status" value="1"/>
</dbReference>
<dbReference type="Gene3D" id="3.40.250.10">
    <property type="entry name" value="Rhodanese-like domain"/>
    <property type="match status" value="1"/>
</dbReference>
<dbReference type="Proteomes" id="UP000799444">
    <property type="component" value="Unassembled WGS sequence"/>
</dbReference>
<feature type="domain" description="Rhodanese" evidence="3">
    <location>
        <begin position="421"/>
        <end position="551"/>
    </location>
</feature>
<comment type="similarity">
    <text evidence="1">Belongs to the peptidase C19 family.</text>
</comment>
<feature type="compositionally biased region" description="Polar residues" evidence="2">
    <location>
        <begin position="242"/>
        <end position="252"/>
    </location>
</feature>
<feature type="compositionally biased region" description="Pro residues" evidence="2">
    <location>
        <begin position="1"/>
        <end position="12"/>
    </location>
</feature>